<dbReference type="InterPro" id="IPR041268">
    <property type="entry name" value="HU-CCDC81_bac_2"/>
</dbReference>
<dbReference type="PROSITE" id="PS51724">
    <property type="entry name" value="SPOR"/>
    <property type="match status" value="1"/>
</dbReference>
<gene>
    <name evidence="3" type="ORF">NCTC12858_01331</name>
</gene>
<evidence type="ECO:0000256" key="1">
    <source>
        <dbReference type="SAM" id="MobiDB-lite"/>
    </source>
</evidence>
<sequence length="329" mass="36982">MSHLRLSEHINKCLSQHACVAIPEIGGFVLETIPARYDEQENRAYPPGQELHFNAAIRHRDGLLETLYATTFGVSLRRARMMLDEDVKALRSELVSKRSTEINSIGKLSLSDEGLVSFSSDMSEKRQHPDAYGLFPASLPLLQTSISSLSPAPNKSEKYYYLPIHRNVPGIAAAVLLFTALLFLPIRTTSSRQNCEAGFIPTELVAGKVWSQYDKQSGNSQATETEPEEPTTKMPEVEDFARVAELPMVEKEHITGPAYFVVIGSFRTEEQVREFVSGRKEKFSKQSGVIKDKRWYRVYSEMFSSSGDAYTASTRAKGEAWVFEVKEKK</sequence>
<reference evidence="3 4" key="1">
    <citation type="submission" date="2018-06" db="EMBL/GenBank/DDBJ databases">
        <authorList>
            <consortium name="Pathogen Informatics"/>
            <person name="Doyle S."/>
        </authorList>
    </citation>
    <scope>NUCLEOTIDE SEQUENCE [LARGE SCALE GENOMIC DNA]</scope>
    <source>
        <strain evidence="3 4">NCTC12858</strain>
    </source>
</reference>
<name>A0A2X4SUI3_9PORP</name>
<feature type="domain" description="SPOR" evidence="2">
    <location>
        <begin position="253"/>
        <end position="329"/>
    </location>
</feature>
<protein>
    <recommendedName>
        <fullName evidence="2">SPOR domain-containing protein</fullName>
    </recommendedName>
</protein>
<dbReference type="EMBL" id="LS483447">
    <property type="protein sequence ID" value="SQH73471.1"/>
    <property type="molecule type" value="Genomic_DNA"/>
</dbReference>
<dbReference type="Proteomes" id="UP000249300">
    <property type="component" value="Chromosome 1"/>
</dbReference>
<dbReference type="GO" id="GO:0042834">
    <property type="term" value="F:peptidoglycan binding"/>
    <property type="evidence" value="ECO:0007669"/>
    <property type="project" value="InterPro"/>
</dbReference>
<keyword evidence="4" id="KW-1185">Reference proteome</keyword>
<evidence type="ECO:0000313" key="3">
    <source>
        <dbReference type="EMBL" id="SQH73471.1"/>
    </source>
</evidence>
<accession>A0A2X4SUI3</accession>
<dbReference type="KEGG" id="pcre:NCTC12858_01331"/>
<dbReference type="InterPro" id="IPR040495">
    <property type="entry name" value="HU-CCDC81_bac_1"/>
</dbReference>
<feature type="region of interest" description="Disordered" evidence="1">
    <location>
        <begin position="215"/>
        <end position="234"/>
    </location>
</feature>
<dbReference type="Pfam" id="PF18174">
    <property type="entry name" value="HU-CCDC81_bac_1"/>
    <property type="match status" value="1"/>
</dbReference>
<dbReference type="Pfam" id="PF18175">
    <property type="entry name" value="HU-CCDC81_bac_2"/>
    <property type="match status" value="1"/>
</dbReference>
<evidence type="ECO:0000259" key="2">
    <source>
        <dbReference type="PROSITE" id="PS51724"/>
    </source>
</evidence>
<dbReference type="OrthoDB" id="653949at2"/>
<organism evidence="3 4">
    <name type="scientific">Porphyromonas crevioricanis</name>
    <dbReference type="NCBI Taxonomy" id="393921"/>
    <lineage>
        <taxon>Bacteria</taxon>
        <taxon>Pseudomonadati</taxon>
        <taxon>Bacteroidota</taxon>
        <taxon>Bacteroidia</taxon>
        <taxon>Bacteroidales</taxon>
        <taxon>Porphyromonadaceae</taxon>
        <taxon>Porphyromonas</taxon>
    </lineage>
</organism>
<evidence type="ECO:0000313" key="4">
    <source>
        <dbReference type="Proteomes" id="UP000249300"/>
    </source>
</evidence>
<dbReference type="InterPro" id="IPR007730">
    <property type="entry name" value="SPOR-like_dom"/>
</dbReference>
<proteinExistence type="predicted"/>
<dbReference type="Pfam" id="PF05036">
    <property type="entry name" value="SPOR"/>
    <property type="match status" value="1"/>
</dbReference>
<dbReference type="RefSeq" id="WP_023936747.1">
    <property type="nucleotide sequence ID" value="NZ_FUXH01000004.1"/>
</dbReference>
<dbReference type="AlphaFoldDB" id="A0A2X4SUI3"/>